<evidence type="ECO:0000256" key="11">
    <source>
        <dbReference type="SAM" id="MobiDB-lite"/>
    </source>
</evidence>
<evidence type="ECO:0000256" key="7">
    <source>
        <dbReference type="ARBA" id="ARBA00022679"/>
    </source>
</evidence>
<evidence type="ECO:0000256" key="6">
    <source>
        <dbReference type="ARBA" id="ARBA00022676"/>
    </source>
</evidence>
<proteinExistence type="inferred from homology"/>
<dbReference type="Pfam" id="PF02446">
    <property type="entry name" value="Glyco_hydro_77"/>
    <property type="match status" value="1"/>
</dbReference>
<evidence type="ECO:0000256" key="3">
    <source>
        <dbReference type="ARBA" id="ARBA00005684"/>
    </source>
</evidence>
<reference evidence="13" key="2">
    <citation type="submission" date="2020-11" db="EMBL/GenBank/DDBJ databases">
        <authorList>
            <person name="Cecchin M."/>
            <person name="Marcolungo L."/>
            <person name="Rossato M."/>
            <person name="Girolomoni L."/>
            <person name="Cosentino E."/>
            <person name="Cuine S."/>
            <person name="Li-Beisson Y."/>
            <person name="Delledonne M."/>
            <person name="Ballottari M."/>
        </authorList>
    </citation>
    <scope>NUCLEOTIDE SEQUENCE</scope>
    <source>
        <strain evidence="13">211/11P</strain>
        <tissue evidence="13">Whole cell</tissue>
    </source>
</reference>
<dbReference type="Proteomes" id="UP001055712">
    <property type="component" value="Unassembled WGS sequence"/>
</dbReference>
<feature type="domain" description="CBM20" evidence="12">
    <location>
        <begin position="164"/>
        <end position="280"/>
    </location>
</feature>
<keyword evidence="5" id="KW-0963">Cytoplasm</keyword>
<evidence type="ECO:0000256" key="10">
    <source>
        <dbReference type="ARBA" id="ARBA00031501"/>
    </source>
</evidence>
<comment type="similarity">
    <text evidence="3">Belongs to the disproportionating enzyme family.</text>
</comment>
<organism evidence="13 14">
    <name type="scientific">Chlorella vulgaris</name>
    <name type="common">Green alga</name>
    <dbReference type="NCBI Taxonomy" id="3077"/>
    <lineage>
        <taxon>Eukaryota</taxon>
        <taxon>Viridiplantae</taxon>
        <taxon>Chlorophyta</taxon>
        <taxon>core chlorophytes</taxon>
        <taxon>Trebouxiophyceae</taxon>
        <taxon>Chlorellales</taxon>
        <taxon>Chlorellaceae</taxon>
        <taxon>Chlorella clade</taxon>
        <taxon>Chlorella</taxon>
    </lineage>
</organism>
<comment type="caution">
    <text evidence="13">The sequence shown here is derived from an EMBL/GenBank/DDBJ whole genome shotgun (WGS) entry which is preliminary data.</text>
</comment>
<dbReference type="GO" id="GO:0005975">
    <property type="term" value="P:carbohydrate metabolic process"/>
    <property type="evidence" value="ECO:0007669"/>
    <property type="project" value="InterPro"/>
</dbReference>
<dbReference type="Pfam" id="PF00686">
    <property type="entry name" value="CBM_20"/>
    <property type="match status" value="2"/>
</dbReference>
<dbReference type="InterPro" id="IPR003385">
    <property type="entry name" value="Glyco_hydro_77"/>
</dbReference>
<keyword evidence="7" id="KW-0808">Transferase</keyword>
<sequence length="950" mass="107507">MAELEGSAGSAATDRQMPSQPGNMPPGGILIHFRTAYWTEWGEHVAVCGEGPAFGDWDVTKAHWLSCRHVGEELLWEGLVPIPSLQEFTYRLAVVSEAHEVLKWASERHTVVLPNGLEEGAIVDVDEVWTDEGHPSLMLARSAFARVVWRNRSTASDAVVSRLQPLPNEVVARFQVHDGVLKEGEAICILGGTAQLGNWQLQEVMVMSPVASSCWEAEVRLPLSSLPCTYKYGIRRTDGSLHLEAGENRMVALPANDGTHPPAVVARFDGCFRRQQRWRGAGISAPVFSLKSAQCVGAGEFLDLVQLVDICAGTGFSLIQVLPVSDTSVRGTWRDSYPYSALCVFALHPLYLRLQALSDDLPADIRAEIEKARVQLEGVEEGVDYEGTMQAKQRIARAVFDRGGAADLEGEEFLRFKEANWEWLQPYAVFLVLRRLFGTGEHWRWGDLSRPTQEMLDRLSSPSQEFFPSIQFTYWVQYHLHRQLLQASKYAASRHVALKGDLPIGVDKCSVDTWLWPKLFRMDVSTGAPPDYFDPNGQNWGFPTYNWEEMAKDGYGWWRRRLSHMAQYFHAYRIDHILGFFRIWEIPGDCCSGILGHFRPSIPLSRQELESHGIWDFDRLCEPWITDELLQDVFGAELAPEIAARYLQEQVGGRYRFRQAYSSELALASVPVRRCLAPDSPPEGAEDVRKGLLALRQNVVLLRDAEDPNAFYPRFHLNTTSSFKALEQRWQDELLQLHHDYYHHRQESLWRKQAHRTLPALMGATDMLVCGEDLGMIPACVHPVMKELGLVGLRIQRMPSEADAKFGDPLTHPYMTVASPSSHDTSTTRAWWEEDKLRRQEFYIEMLNGEGEAPQQCTPAVLEHILQQHMDSPSLLAIFPLQDLLPLSPRLPDCPPAKQQINDPTNSQHYWRYRLHVTLEEMAADADLRCLLADMLQAAQRYHGVAQSTG</sequence>
<keyword evidence="14" id="KW-1185">Reference proteome</keyword>
<dbReference type="SUPFAM" id="SSF49452">
    <property type="entry name" value="Starch-binding domain-like"/>
    <property type="match status" value="2"/>
</dbReference>
<dbReference type="InterPro" id="IPR017853">
    <property type="entry name" value="GH"/>
</dbReference>
<dbReference type="GO" id="GO:0004134">
    <property type="term" value="F:4-alpha-glucanotransferase activity"/>
    <property type="evidence" value="ECO:0007669"/>
    <property type="project" value="UniProtKB-EC"/>
</dbReference>
<gene>
    <name evidence="13" type="ORF">D9Q98_004684</name>
</gene>
<feature type="domain" description="CBM20" evidence="12">
    <location>
        <begin position="23"/>
        <end position="131"/>
    </location>
</feature>
<dbReference type="InterPro" id="IPR013783">
    <property type="entry name" value="Ig-like_fold"/>
</dbReference>
<evidence type="ECO:0000256" key="8">
    <source>
        <dbReference type="ARBA" id="ARBA00023277"/>
    </source>
</evidence>
<accession>A0A9D4TQ41</accession>
<dbReference type="PROSITE" id="PS51166">
    <property type="entry name" value="CBM20"/>
    <property type="match status" value="2"/>
</dbReference>
<dbReference type="OrthoDB" id="6123450at2759"/>
<dbReference type="InterPro" id="IPR002044">
    <property type="entry name" value="CBM20"/>
</dbReference>
<dbReference type="GO" id="GO:2001070">
    <property type="term" value="F:starch binding"/>
    <property type="evidence" value="ECO:0007669"/>
    <property type="project" value="InterPro"/>
</dbReference>
<dbReference type="GO" id="GO:0005737">
    <property type="term" value="C:cytoplasm"/>
    <property type="evidence" value="ECO:0007669"/>
    <property type="project" value="UniProtKB-SubCell"/>
</dbReference>
<evidence type="ECO:0000313" key="14">
    <source>
        <dbReference type="Proteomes" id="UP001055712"/>
    </source>
</evidence>
<keyword evidence="6" id="KW-0328">Glycosyltransferase</keyword>
<dbReference type="Gene3D" id="2.60.40.10">
    <property type="entry name" value="Immunoglobulins"/>
    <property type="match status" value="2"/>
</dbReference>
<evidence type="ECO:0000256" key="4">
    <source>
        <dbReference type="ARBA" id="ARBA00012560"/>
    </source>
</evidence>
<evidence type="ECO:0000259" key="12">
    <source>
        <dbReference type="PROSITE" id="PS51166"/>
    </source>
</evidence>
<evidence type="ECO:0000256" key="1">
    <source>
        <dbReference type="ARBA" id="ARBA00000439"/>
    </source>
</evidence>
<protein>
    <recommendedName>
        <fullName evidence="4">4-alpha-glucanotransferase</fullName>
        <ecNumber evidence="4">2.4.1.25</ecNumber>
    </recommendedName>
    <alternativeName>
        <fullName evidence="9">Amylomaltase</fullName>
    </alternativeName>
    <alternativeName>
        <fullName evidence="10">Disproportionating enzyme</fullName>
    </alternativeName>
</protein>
<comment type="catalytic activity">
    <reaction evidence="1">
        <text>Transfers a segment of a (1-&gt;4)-alpha-D-glucan to a new position in an acceptor, which may be glucose or a (1-&gt;4)-alpha-D-glucan.</text>
        <dbReference type="EC" id="2.4.1.25"/>
    </reaction>
</comment>
<dbReference type="Gene3D" id="3.20.20.80">
    <property type="entry name" value="Glycosidases"/>
    <property type="match status" value="2"/>
</dbReference>
<evidence type="ECO:0000256" key="5">
    <source>
        <dbReference type="ARBA" id="ARBA00022490"/>
    </source>
</evidence>
<dbReference type="PANTHER" id="PTHR32518:SF3">
    <property type="entry name" value="4-ALPHA-GLUCANOTRANSFERASE"/>
    <property type="match status" value="1"/>
</dbReference>
<comment type="subcellular location">
    <subcellularLocation>
        <location evidence="2">Cytoplasm</location>
    </subcellularLocation>
</comment>
<keyword evidence="8" id="KW-0119">Carbohydrate metabolism</keyword>
<dbReference type="EMBL" id="SIDB01000006">
    <property type="protein sequence ID" value="KAI3431637.1"/>
    <property type="molecule type" value="Genomic_DNA"/>
</dbReference>
<dbReference type="SUPFAM" id="SSF51445">
    <property type="entry name" value="(Trans)glycosidases"/>
    <property type="match status" value="1"/>
</dbReference>
<dbReference type="InterPro" id="IPR013784">
    <property type="entry name" value="Carb-bd-like_fold"/>
</dbReference>
<name>A0A9D4TQ41_CHLVU</name>
<dbReference type="EC" id="2.4.1.25" evidence="4"/>
<evidence type="ECO:0000256" key="2">
    <source>
        <dbReference type="ARBA" id="ARBA00004496"/>
    </source>
</evidence>
<reference evidence="13" key="1">
    <citation type="journal article" date="2019" name="Plant J.">
        <title>Chlorella vulgaris genome assembly and annotation reveals the molecular basis for metabolic acclimation to high light conditions.</title>
        <authorList>
            <person name="Cecchin M."/>
            <person name="Marcolungo L."/>
            <person name="Rossato M."/>
            <person name="Girolomoni L."/>
            <person name="Cosentino E."/>
            <person name="Cuine S."/>
            <person name="Li-Beisson Y."/>
            <person name="Delledonne M."/>
            <person name="Ballottari M."/>
        </authorList>
    </citation>
    <scope>NUCLEOTIDE SEQUENCE</scope>
    <source>
        <strain evidence="13">211/11P</strain>
    </source>
</reference>
<dbReference type="PANTHER" id="PTHR32518">
    <property type="match status" value="1"/>
</dbReference>
<dbReference type="SMART" id="SM01065">
    <property type="entry name" value="CBM_2"/>
    <property type="match status" value="2"/>
</dbReference>
<feature type="region of interest" description="Disordered" evidence="11">
    <location>
        <begin position="1"/>
        <end position="24"/>
    </location>
</feature>
<evidence type="ECO:0000313" key="13">
    <source>
        <dbReference type="EMBL" id="KAI3431637.1"/>
    </source>
</evidence>
<evidence type="ECO:0000256" key="9">
    <source>
        <dbReference type="ARBA" id="ARBA00031423"/>
    </source>
</evidence>
<dbReference type="AlphaFoldDB" id="A0A9D4TQ41"/>